<feature type="domain" description="Glycosyl hydrolase family 13 catalytic" evidence="4">
    <location>
        <begin position="154"/>
        <end position="511"/>
    </location>
</feature>
<comment type="similarity">
    <text evidence="1">Belongs to the glycosyl hydrolase 13 family.</text>
</comment>
<evidence type="ECO:0000259" key="4">
    <source>
        <dbReference type="SMART" id="SM00642"/>
    </source>
</evidence>
<keyword evidence="6" id="KW-1185">Reference proteome</keyword>
<dbReference type="OrthoDB" id="9805159at2"/>
<reference evidence="5 6" key="1">
    <citation type="submission" date="2016-08" db="EMBL/GenBank/DDBJ databases">
        <title>Complete Genome Sequence Of The Indigo Reducing Clostridium isatidis DSM15098.</title>
        <authorList>
            <person name="Little G.T."/>
            <person name="Minton N.P."/>
        </authorList>
    </citation>
    <scope>NUCLEOTIDE SEQUENCE [LARGE SCALE GENOMIC DNA]</scope>
    <source>
        <strain evidence="5 6">DSM 15098</strain>
    </source>
</reference>
<dbReference type="InterPro" id="IPR014756">
    <property type="entry name" value="Ig_E-set"/>
</dbReference>
<protein>
    <submittedName>
        <fullName evidence="5">Alpha-glycosidase</fullName>
    </submittedName>
</protein>
<dbReference type="Pfam" id="PF00128">
    <property type="entry name" value="Alpha-amylase"/>
    <property type="match status" value="1"/>
</dbReference>
<evidence type="ECO:0000313" key="6">
    <source>
        <dbReference type="Proteomes" id="UP000264883"/>
    </source>
</evidence>
<name>A0A343JEF7_9CLOT</name>
<dbReference type="SMART" id="SM00642">
    <property type="entry name" value="Aamy"/>
    <property type="match status" value="1"/>
</dbReference>
<evidence type="ECO:0000256" key="1">
    <source>
        <dbReference type="ARBA" id="ARBA00008061"/>
    </source>
</evidence>
<dbReference type="AlphaFoldDB" id="A0A343JEF7"/>
<dbReference type="KEGG" id="cia:BEN51_10595"/>
<dbReference type="SUPFAM" id="SSF51445">
    <property type="entry name" value="(Trans)glycosidases"/>
    <property type="match status" value="1"/>
</dbReference>
<dbReference type="InterPro" id="IPR017853">
    <property type="entry name" value="GH"/>
</dbReference>
<dbReference type="Gene3D" id="3.20.20.80">
    <property type="entry name" value="Glycosidases"/>
    <property type="match status" value="1"/>
</dbReference>
<dbReference type="InterPro" id="IPR004185">
    <property type="entry name" value="Glyco_hydro_13_lg-like_dom"/>
</dbReference>
<dbReference type="Proteomes" id="UP000264883">
    <property type="component" value="Chromosome"/>
</dbReference>
<dbReference type="PANTHER" id="PTHR10357:SF210">
    <property type="entry name" value="MALTODEXTRIN GLUCOSIDASE"/>
    <property type="match status" value="1"/>
</dbReference>
<gene>
    <name evidence="5" type="ORF">BEN51_10595</name>
</gene>
<evidence type="ECO:0000313" key="5">
    <source>
        <dbReference type="EMBL" id="ASW43915.1"/>
    </source>
</evidence>
<dbReference type="InterPro" id="IPR013783">
    <property type="entry name" value="Ig-like_fold"/>
</dbReference>
<evidence type="ECO:0000256" key="2">
    <source>
        <dbReference type="ARBA" id="ARBA00022801"/>
    </source>
</evidence>
<proteinExistence type="inferred from homology"/>
<dbReference type="InterPro" id="IPR045857">
    <property type="entry name" value="O16G_dom_2"/>
</dbReference>
<dbReference type="SUPFAM" id="SSF81296">
    <property type="entry name" value="E set domains"/>
    <property type="match status" value="1"/>
</dbReference>
<dbReference type="CDD" id="cd11338">
    <property type="entry name" value="AmyAc_CMD"/>
    <property type="match status" value="1"/>
</dbReference>
<dbReference type="GO" id="GO:0004553">
    <property type="term" value="F:hydrolase activity, hydrolyzing O-glycosyl compounds"/>
    <property type="evidence" value="ECO:0007669"/>
    <property type="project" value="InterPro"/>
</dbReference>
<dbReference type="Gene3D" id="3.90.400.10">
    <property type="entry name" value="Oligo-1,6-glucosidase, Domain 2"/>
    <property type="match status" value="1"/>
</dbReference>
<dbReference type="SUPFAM" id="SSF51011">
    <property type="entry name" value="Glycosyl hydrolase domain"/>
    <property type="match status" value="1"/>
</dbReference>
<dbReference type="Pfam" id="PF02903">
    <property type="entry name" value="Alpha-amylase_N"/>
    <property type="match status" value="1"/>
</dbReference>
<dbReference type="RefSeq" id="WP_119866049.1">
    <property type="nucleotide sequence ID" value="NZ_CP016786.1"/>
</dbReference>
<accession>A0A343JEF7</accession>
<dbReference type="InterPro" id="IPR013780">
    <property type="entry name" value="Glyco_hydro_b"/>
</dbReference>
<dbReference type="Gene3D" id="2.60.40.10">
    <property type="entry name" value="Immunoglobulins"/>
    <property type="match status" value="1"/>
</dbReference>
<dbReference type="GO" id="GO:0005975">
    <property type="term" value="P:carbohydrate metabolic process"/>
    <property type="evidence" value="ECO:0007669"/>
    <property type="project" value="InterPro"/>
</dbReference>
<dbReference type="PANTHER" id="PTHR10357">
    <property type="entry name" value="ALPHA-AMYLASE FAMILY MEMBER"/>
    <property type="match status" value="1"/>
</dbReference>
<keyword evidence="2" id="KW-0378">Hydrolase</keyword>
<dbReference type="EMBL" id="CP016786">
    <property type="protein sequence ID" value="ASW43915.1"/>
    <property type="molecule type" value="Genomic_DNA"/>
</dbReference>
<dbReference type="CDD" id="cd02857">
    <property type="entry name" value="E_set_CDase_PDE_N"/>
    <property type="match status" value="1"/>
</dbReference>
<organism evidence="5 6">
    <name type="scientific">Clostridium isatidis</name>
    <dbReference type="NCBI Taxonomy" id="182773"/>
    <lineage>
        <taxon>Bacteria</taxon>
        <taxon>Bacillati</taxon>
        <taxon>Bacillota</taxon>
        <taxon>Clostridia</taxon>
        <taxon>Eubacteriales</taxon>
        <taxon>Clostridiaceae</taxon>
        <taxon>Clostridium</taxon>
    </lineage>
</organism>
<sequence>MNFAAIIHEAKSNLAYAYDKETLHVRIKTGKNEVKNIEILAVDPFNWIPRKDGSGIYDFDIASVYKIKMEKEQITRDHDCWFAEIKDIKWRRIKYCFILENDKEKYIYGSHYRHPYTEDKDRLYDLSNYFNYPYINEEDLYKAPDWVENTVWYQIFPKSFYGGEKSKEGTLQGIIEKLDYIKEAGFNGIYLNPIFESPSQHKYDTTDYFKIDKELGDNETFKKLVEEAHRRGIKVMLDAVFNHCGFNHPYWQDVVKKGSKSKYFDCFYVLNPNKPIVAGEIINGKPQVVPREELNYFTFAYTQSMPKWNTSNPIAREYLLKVASYWVEKYDIDGWRLDVSNEVSHDFWRELRKRLKAIKPSLYILGENWDNSYPWLRGDQFDAVMNYEFSTPIWSCFRLNNKEKMKYSLDDLKVELSRLLVSYPKHLTRNLFNLLDSHDTERFFSLVQERVELAKFAYLILLTFPGSPSIYYGSEIGMTGVEHTNRQPMIWDKDKQNKELFSFIKKLIQLRKKYKSFRSENLSWIELEGLDNVLSYKKKGREEDLYVILNMGEKNKKFSLPEEMRNLKLRDCLEDKELLLDSEIELFPYDYKVLLQKK</sequence>
<evidence type="ECO:0000256" key="3">
    <source>
        <dbReference type="ARBA" id="ARBA00023295"/>
    </source>
</evidence>
<keyword evidence="3 5" id="KW-0326">Glycosidase</keyword>
<dbReference type="InterPro" id="IPR006047">
    <property type="entry name" value="GH13_cat_dom"/>
</dbReference>
<dbReference type="Gene3D" id="2.60.40.1180">
    <property type="entry name" value="Golgi alpha-mannosidase II"/>
    <property type="match status" value="1"/>
</dbReference>